<dbReference type="SMART" id="SM00409">
    <property type="entry name" value="IG"/>
    <property type="match status" value="1"/>
</dbReference>
<evidence type="ECO:0000313" key="7">
    <source>
        <dbReference type="Proteomes" id="UP000235965"/>
    </source>
</evidence>
<dbReference type="InterPro" id="IPR003599">
    <property type="entry name" value="Ig_sub"/>
</dbReference>
<reference evidence="6 7" key="1">
    <citation type="submission" date="2017-12" db="EMBL/GenBank/DDBJ databases">
        <title>Hemimetabolous genomes reveal molecular basis of termite eusociality.</title>
        <authorList>
            <person name="Harrison M.C."/>
            <person name="Jongepier E."/>
            <person name="Robertson H.M."/>
            <person name="Arning N."/>
            <person name="Bitard-Feildel T."/>
            <person name="Chao H."/>
            <person name="Childers C.P."/>
            <person name="Dinh H."/>
            <person name="Doddapaneni H."/>
            <person name="Dugan S."/>
            <person name="Gowin J."/>
            <person name="Greiner C."/>
            <person name="Han Y."/>
            <person name="Hu H."/>
            <person name="Hughes D.S.T."/>
            <person name="Huylmans A.-K."/>
            <person name="Kemena C."/>
            <person name="Kremer L.P.M."/>
            <person name="Lee S.L."/>
            <person name="Lopez-Ezquerra A."/>
            <person name="Mallet L."/>
            <person name="Monroy-Kuhn J.M."/>
            <person name="Moser A."/>
            <person name="Murali S.C."/>
            <person name="Muzny D.M."/>
            <person name="Otani S."/>
            <person name="Piulachs M.-D."/>
            <person name="Poelchau M."/>
            <person name="Qu J."/>
            <person name="Schaub F."/>
            <person name="Wada-Katsumata A."/>
            <person name="Worley K.C."/>
            <person name="Xie Q."/>
            <person name="Ylla G."/>
            <person name="Poulsen M."/>
            <person name="Gibbs R.A."/>
            <person name="Schal C."/>
            <person name="Richards S."/>
            <person name="Belles X."/>
            <person name="Korb J."/>
            <person name="Bornberg-Bauer E."/>
        </authorList>
    </citation>
    <scope>NUCLEOTIDE SEQUENCE [LARGE SCALE GENOMIC DNA]</scope>
    <source>
        <tissue evidence="6">Whole body</tissue>
    </source>
</reference>
<dbReference type="OrthoDB" id="2019384at2759"/>
<dbReference type="STRING" id="105785.A0A2J7QLZ0"/>
<evidence type="ECO:0000313" key="6">
    <source>
        <dbReference type="EMBL" id="PNF29619.1"/>
    </source>
</evidence>
<accession>A0A2J7QLZ0</accession>
<evidence type="ECO:0000256" key="3">
    <source>
        <dbReference type="SAM" id="MobiDB-lite"/>
    </source>
</evidence>
<dbReference type="Gene3D" id="4.10.400.10">
    <property type="entry name" value="Low-density Lipoprotein Receptor"/>
    <property type="match status" value="1"/>
</dbReference>
<dbReference type="SMART" id="SM00192">
    <property type="entry name" value="LDLa"/>
    <property type="match status" value="1"/>
</dbReference>
<keyword evidence="4" id="KW-1133">Transmembrane helix</keyword>
<feature type="domain" description="Ig-like" evidence="5">
    <location>
        <begin position="55"/>
        <end position="135"/>
    </location>
</feature>
<name>A0A2J7QLZ0_9NEOP</name>
<feature type="region of interest" description="Disordered" evidence="3">
    <location>
        <begin position="367"/>
        <end position="406"/>
    </location>
</feature>
<protein>
    <recommendedName>
        <fullName evidence="5">Ig-like domain-containing protein</fullName>
    </recommendedName>
</protein>
<sequence length="621" mass="67963">MALTALNMAVFVFMILVVCTLVSRFLCLEHHTEQEYGLQFSSTHFSSGPSIVLRKGDTLNLTCKITSASNNSVPRFQITIHTPYHSQNSITRVLRNESYNEVNIVVQNLQESDGGDYKCQAISSDEEQTEFQQVVLVVVKNKRCGPHFFQCLSGLCIMKRYMCDGLPDCKTGEDESRDECGPNPCENKLRCDDHRCIPIDWCCDTIHDSNCTARVLPPCCLQLSKSFMDHGPGYMNEPPPQGLNDMGFLQTTIYTVVGCAMAFMFIVTILVIAICRVHMKRSLLVTRCPTARGGIMMSPLTGNRAPHHHHHGLQHMPLYDLDVLLNRPSYPPASSVSPHSGLLVTYNINNGVQFVGRPIDPPPYCEIVASPPREGPPPPYASHETLPHANPEASSVDPDSVDDIPCERDSLLGPSTEVEHLENAQLRGNTEYLDTLAPDLLNAGPVFLSGQQRSMQEVDRSCQLGSAISLTVSSNVNDHNVVSSPDTASSLGNYERAGEITVQNGVGVNSCENIIVTPKVPDTDDVSPRNMGVMGKSSPDVSTVHLVDSSVNKISCITQDESSFSVVCHSQENPLQCLHDTFIAIHANQGDLNPRIKSADTATPNVTLGSYARTQVANSED</sequence>
<dbReference type="Proteomes" id="UP000235965">
    <property type="component" value="Unassembled WGS sequence"/>
</dbReference>
<comment type="caution">
    <text evidence="6">The sequence shown here is derived from an EMBL/GenBank/DDBJ whole genome shotgun (WGS) entry which is preliminary data.</text>
</comment>
<dbReference type="InterPro" id="IPR036055">
    <property type="entry name" value="LDL_receptor-like_sf"/>
</dbReference>
<dbReference type="AlphaFoldDB" id="A0A2J7QLZ0"/>
<dbReference type="InParanoid" id="A0A2J7QLZ0"/>
<dbReference type="EMBL" id="NEVH01013232">
    <property type="protein sequence ID" value="PNF29619.1"/>
    <property type="molecule type" value="Genomic_DNA"/>
</dbReference>
<dbReference type="Gene3D" id="2.60.40.10">
    <property type="entry name" value="Immunoglobulins"/>
    <property type="match status" value="1"/>
</dbReference>
<dbReference type="PROSITE" id="PS50068">
    <property type="entry name" value="LDLRA_2"/>
    <property type="match status" value="1"/>
</dbReference>
<feature type="disulfide bond" evidence="2">
    <location>
        <begin position="144"/>
        <end position="156"/>
    </location>
</feature>
<dbReference type="InterPro" id="IPR023415">
    <property type="entry name" value="LDLR_class-A_CS"/>
</dbReference>
<dbReference type="PROSITE" id="PS50835">
    <property type="entry name" value="IG_LIKE"/>
    <property type="match status" value="1"/>
</dbReference>
<organism evidence="6 7">
    <name type="scientific">Cryptotermes secundus</name>
    <dbReference type="NCBI Taxonomy" id="105785"/>
    <lineage>
        <taxon>Eukaryota</taxon>
        <taxon>Metazoa</taxon>
        <taxon>Ecdysozoa</taxon>
        <taxon>Arthropoda</taxon>
        <taxon>Hexapoda</taxon>
        <taxon>Insecta</taxon>
        <taxon>Pterygota</taxon>
        <taxon>Neoptera</taxon>
        <taxon>Polyneoptera</taxon>
        <taxon>Dictyoptera</taxon>
        <taxon>Blattodea</taxon>
        <taxon>Blattoidea</taxon>
        <taxon>Termitoidae</taxon>
        <taxon>Kalotermitidae</taxon>
        <taxon>Cryptotermitinae</taxon>
        <taxon>Cryptotermes</taxon>
    </lineage>
</organism>
<proteinExistence type="predicted"/>
<dbReference type="PROSITE" id="PS01209">
    <property type="entry name" value="LDLRA_1"/>
    <property type="match status" value="1"/>
</dbReference>
<feature type="transmembrane region" description="Helical" evidence="4">
    <location>
        <begin position="253"/>
        <end position="275"/>
    </location>
</feature>
<dbReference type="InterPro" id="IPR007110">
    <property type="entry name" value="Ig-like_dom"/>
</dbReference>
<evidence type="ECO:0000256" key="2">
    <source>
        <dbReference type="PROSITE-ProRule" id="PRU00124"/>
    </source>
</evidence>
<dbReference type="SUPFAM" id="SSF48726">
    <property type="entry name" value="Immunoglobulin"/>
    <property type="match status" value="1"/>
</dbReference>
<comment type="caution">
    <text evidence="2">Lacks conserved residue(s) required for the propagation of feature annotation.</text>
</comment>
<evidence type="ECO:0000256" key="1">
    <source>
        <dbReference type="ARBA" id="ARBA00023157"/>
    </source>
</evidence>
<dbReference type="SUPFAM" id="SSF57424">
    <property type="entry name" value="LDL receptor-like module"/>
    <property type="match status" value="1"/>
</dbReference>
<gene>
    <name evidence="6" type="ORF">B7P43_G16738</name>
</gene>
<dbReference type="CDD" id="cd00112">
    <property type="entry name" value="LDLa"/>
    <property type="match status" value="1"/>
</dbReference>
<dbReference type="InterPro" id="IPR013783">
    <property type="entry name" value="Ig-like_fold"/>
</dbReference>
<feature type="disulfide bond" evidence="2">
    <location>
        <begin position="151"/>
        <end position="169"/>
    </location>
</feature>
<keyword evidence="1 2" id="KW-1015">Disulfide bond</keyword>
<keyword evidence="4" id="KW-0812">Transmembrane</keyword>
<dbReference type="InterPro" id="IPR002172">
    <property type="entry name" value="LDrepeatLR_classA_rpt"/>
</dbReference>
<evidence type="ECO:0000256" key="4">
    <source>
        <dbReference type="SAM" id="Phobius"/>
    </source>
</evidence>
<keyword evidence="4" id="KW-0472">Membrane</keyword>
<evidence type="ECO:0000259" key="5">
    <source>
        <dbReference type="PROSITE" id="PS50835"/>
    </source>
</evidence>
<dbReference type="Pfam" id="PF00057">
    <property type="entry name" value="Ldl_recept_a"/>
    <property type="match status" value="1"/>
</dbReference>
<dbReference type="InterPro" id="IPR036179">
    <property type="entry name" value="Ig-like_dom_sf"/>
</dbReference>
<keyword evidence="7" id="KW-1185">Reference proteome</keyword>